<evidence type="ECO:0000259" key="7">
    <source>
        <dbReference type="PROSITE" id="PS50109"/>
    </source>
</evidence>
<dbReference type="PANTHER" id="PTHR42878">
    <property type="entry name" value="TWO-COMPONENT HISTIDINE KINASE"/>
    <property type="match status" value="1"/>
</dbReference>
<evidence type="ECO:0000256" key="3">
    <source>
        <dbReference type="ARBA" id="ARBA00022553"/>
    </source>
</evidence>
<dbReference type="SUPFAM" id="SSF55874">
    <property type="entry name" value="ATPase domain of HSP90 chaperone/DNA topoisomerase II/histidine kinase"/>
    <property type="match status" value="1"/>
</dbReference>
<dbReference type="PANTHER" id="PTHR42878:SF12">
    <property type="entry name" value="SENSOR HISTIDINE KINASE YCBM"/>
    <property type="match status" value="1"/>
</dbReference>
<evidence type="ECO:0000259" key="9">
    <source>
        <dbReference type="PROSITE" id="PS50113"/>
    </source>
</evidence>
<dbReference type="Gene3D" id="1.10.287.130">
    <property type="match status" value="1"/>
</dbReference>
<evidence type="ECO:0000313" key="10">
    <source>
        <dbReference type="EMBL" id="MDK2122784.1"/>
    </source>
</evidence>
<organism evidence="10 11">
    <name type="scientific">Parachitinimonas caeni</name>
    <dbReference type="NCBI Taxonomy" id="3031301"/>
    <lineage>
        <taxon>Bacteria</taxon>
        <taxon>Pseudomonadati</taxon>
        <taxon>Pseudomonadota</taxon>
        <taxon>Betaproteobacteria</taxon>
        <taxon>Neisseriales</taxon>
        <taxon>Chitinibacteraceae</taxon>
        <taxon>Parachitinimonas</taxon>
    </lineage>
</organism>
<dbReference type="SMART" id="SM00091">
    <property type="entry name" value="PAS"/>
    <property type="match status" value="2"/>
</dbReference>
<dbReference type="SMART" id="SM00388">
    <property type="entry name" value="HisKA"/>
    <property type="match status" value="1"/>
</dbReference>
<keyword evidence="4" id="KW-0808">Transferase</keyword>
<dbReference type="InterPro" id="IPR003661">
    <property type="entry name" value="HisK_dim/P_dom"/>
</dbReference>
<name>A0ABT7DSN1_9NEIS</name>
<dbReference type="Pfam" id="PF00512">
    <property type="entry name" value="HisKA"/>
    <property type="match status" value="1"/>
</dbReference>
<dbReference type="SUPFAM" id="SSF55781">
    <property type="entry name" value="GAF domain-like"/>
    <property type="match status" value="1"/>
</dbReference>
<dbReference type="Pfam" id="PF13188">
    <property type="entry name" value="PAS_8"/>
    <property type="match status" value="1"/>
</dbReference>
<dbReference type="PRINTS" id="PR00344">
    <property type="entry name" value="BCTRLSENSOR"/>
</dbReference>
<dbReference type="InterPro" id="IPR029016">
    <property type="entry name" value="GAF-like_dom_sf"/>
</dbReference>
<dbReference type="Gene3D" id="3.30.565.10">
    <property type="entry name" value="Histidine kinase-like ATPase, C-terminal domain"/>
    <property type="match status" value="1"/>
</dbReference>
<dbReference type="InterPro" id="IPR000700">
    <property type="entry name" value="PAS-assoc_C"/>
</dbReference>
<dbReference type="InterPro" id="IPR000014">
    <property type="entry name" value="PAS"/>
</dbReference>
<dbReference type="CDD" id="cd00082">
    <property type="entry name" value="HisKA"/>
    <property type="match status" value="1"/>
</dbReference>
<comment type="caution">
    <text evidence="10">The sequence shown here is derived from an EMBL/GenBank/DDBJ whole genome shotgun (WGS) entry which is preliminary data.</text>
</comment>
<dbReference type="EC" id="2.7.13.3" evidence="2"/>
<feature type="domain" description="PAS" evidence="8">
    <location>
        <begin position="20"/>
        <end position="64"/>
    </location>
</feature>
<evidence type="ECO:0000256" key="5">
    <source>
        <dbReference type="ARBA" id="ARBA00022777"/>
    </source>
</evidence>
<sequence>MDSAIVNTARAPSAHQDQIDVSTLSLVATLTHSAVAITDREGHIEWANESFARMAGYRLDEVIGLKPGDLLQTTRTDPVAVEHMRHGLEAGESFRVELLNRNRAGREFWVALELQAITNESGEVTRFISIASDITAQRLTDLTIQLQYGVARILADTGRYDERLIRVLDILCTSLDYQLGAIWLAHEPDPQLHCDAVWHAPRASLLQLAEAMSAHASLPEDKDCAGSRLPLNQPLCEPLPAFSTCQLVNQARAAGLIYRVVVPVAVADRQLGILEFWQERISPPAGAVLLALQAIGQQLAQFVARQRDQIRLQKLTRELSAIFTLSPDGFVACNERDEWTYANPAFHRITGLERKDGASRNDLEAGLRSLCHQAANYASLATLLPEGNDELELAIPELCVVQRSVRTMQHSDGSNAGFVLYLRDVTREREVERMKSEFLSTAAHELRTPMASIFGFSQLLLVRKYDEARQRELLERIHRQSGLLSQMVNELLDLARIEARAGTDFAWSEVSLADVVRTTVDNFLPDGNARPTLVDYPSQPIRVRVDEEKFSRALTNVIANAHKYSPDGGEVRINFIAQQDDGQRPLVGIEVRDQGIGMTPEQLSRICERFYRANPAGPIPGTGLGMSLVKEIMGLLGGSLALASTPGQGTTVTLWLEALSD</sequence>
<evidence type="ECO:0000256" key="6">
    <source>
        <dbReference type="ARBA" id="ARBA00023136"/>
    </source>
</evidence>
<dbReference type="Pfam" id="PF02518">
    <property type="entry name" value="HATPase_c"/>
    <property type="match status" value="1"/>
</dbReference>
<dbReference type="CDD" id="cd00130">
    <property type="entry name" value="PAS"/>
    <property type="match status" value="2"/>
</dbReference>
<evidence type="ECO:0000256" key="4">
    <source>
        <dbReference type="ARBA" id="ARBA00022679"/>
    </source>
</evidence>
<evidence type="ECO:0000313" key="11">
    <source>
        <dbReference type="Proteomes" id="UP001172778"/>
    </source>
</evidence>
<dbReference type="Gene3D" id="3.30.450.20">
    <property type="entry name" value="PAS domain"/>
    <property type="match status" value="2"/>
</dbReference>
<keyword evidence="11" id="KW-1185">Reference proteome</keyword>
<dbReference type="SUPFAM" id="SSF47384">
    <property type="entry name" value="Homodimeric domain of signal transducing histidine kinase"/>
    <property type="match status" value="1"/>
</dbReference>
<dbReference type="InterPro" id="IPR004358">
    <property type="entry name" value="Sig_transdc_His_kin-like_C"/>
</dbReference>
<dbReference type="Pfam" id="PF13426">
    <property type="entry name" value="PAS_9"/>
    <property type="match status" value="1"/>
</dbReference>
<dbReference type="InterPro" id="IPR003594">
    <property type="entry name" value="HATPase_dom"/>
</dbReference>
<keyword evidence="6" id="KW-0472">Membrane</keyword>
<dbReference type="EMBL" id="JARRAF010000002">
    <property type="protein sequence ID" value="MDK2122784.1"/>
    <property type="molecule type" value="Genomic_DNA"/>
</dbReference>
<dbReference type="SMART" id="SM00387">
    <property type="entry name" value="HATPase_c"/>
    <property type="match status" value="1"/>
</dbReference>
<gene>
    <name evidence="10" type="ORF">PZA18_01835</name>
</gene>
<comment type="catalytic activity">
    <reaction evidence="1">
        <text>ATP + protein L-histidine = ADP + protein N-phospho-L-histidine.</text>
        <dbReference type="EC" id="2.7.13.3"/>
    </reaction>
</comment>
<dbReference type="SMART" id="SM00086">
    <property type="entry name" value="PAC"/>
    <property type="match status" value="1"/>
</dbReference>
<reference evidence="10" key="1">
    <citation type="submission" date="2023-03" db="EMBL/GenBank/DDBJ databases">
        <title>Chitinimonas shenzhenensis gen. nov., sp. nov., a novel member of family Burkholderiaceae isolated from activated sludge collected in Shen Zhen, China.</title>
        <authorList>
            <person name="Wang X."/>
        </authorList>
    </citation>
    <scope>NUCLEOTIDE SEQUENCE</scope>
    <source>
        <strain evidence="10">DQS-5</strain>
    </source>
</reference>
<feature type="domain" description="Histidine kinase" evidence="7">
    <location>
        <begin position="441"/>
        <end position="660"/>
    </location>
</feature>
<dbReference type="InterPro" id="IPR001610">
    <property type="entry name" value="PAC"/>
</dbReference>
<dbReference type="PROSITE" id="PS50112">
    <property type="entry name" value="PAS"/>
    <property type="match status" value="1"/>
</dbReference>
<dbReference type="CDD" id="cd00075">
    <property type="entry name" value="HATPase"/>
    <property type="match status" value="1"/>
</dbReference>
<accession>A0ABT7DSN1</accession>
<dbReference type="InterPro" id="IPR035965">
    <property type="entry name" value="PAS-like_dom_sf"/>
</dbReference>
<evidence type="ECO:0000259" key="8">
    <source>
        <dbReference type="PROSITE" id="PS50112"/>
    </source>
</evidence>
<keyword evidence="3" id="KW-0597">Phosphoprotein</keyword>
<dbReference type="InterPro" id="IPR005467">
    <property type="entry name" value="His_kinase_dom"/>
</dbReference>
<dbReference type="InterPro" id="IPR050351">
    <property type="entry name" value="BphY/WalK/GraS-like"/>
</dbReference>
<proteinExistence type="predicted"/>
<dbReference type="InterPro" id="IPR036097">
    <property type="entry name" value="HisK_dim/P_sf"/>
</dbReference>
<feature type="domain" description="PAC" evidence="9">
    <location>
        <begin position="92"/>
        <end position="146"/>
    </location>
</feature>
<dbReference type="PROSITE" id="PS50109">
    <property type="entry name" value="HIS_KIN"/>
    <property type="match status" value="1"/>
</dbReference>
<dbReference type="SUPFAM" id="SSF55785">
    <property type="entry name" value="PYP-like sensor domain (PAS domain)"/>
    <property type="match status" value="2"/>
</dbReference>
<dbReference type="InterPro" id="IPR036890">
    <property type="entry name" value="HATPase_C_sf"/>
</dbReference>
<dbReference type="NCBIfam" id="TIGR00229">
    <property type="entry name" value="sensory_box"/>
    <property type="match status" value="2"/>
</dbReference>
<dbReference type="Proteomes" id="UP001172778">
    <property type="component" value="Unassembled WGS sequence"/>
</dbReference>
<dbReference type="Gene3D" id="3.30.450.40">
    <property type="match status" value="1"/>
</dbReference>
<protein>
    <recommendedName>
        <fullName evidence="2">histidine kinase</fullName>
        <ecNumber evidence="2">2.7.13.3</ecNumber>
    </recommendedName>
</protein>
<dbReference type="RefSeq" id="WP_284099073.1">
    <property type="nucleotide sequence ID" value="NZ_JARRAF010000002.1"/>
</dbReference>
<evidence type="ECO:0000256" key="2">
    <source>
        <dbReference type="ARBA" id="ARBA00012438"/>
    </source>
</evidence>
<keyword evidence="5" id="KW-0418">Kinase</keyword>
<dbReference type="PROSITE" id="PS50113">
    <property type="entry name" value="PAC"/>
    <property type="match status" value="1"/>
</dbReference>
<evidence type="ECO:0000256" key="1">
    <source>
        <dbReference type="ARBA" id="ARBA00000085"/>
    </source>
</evidence>